<dbReference type="Gene3D" id="3.20.20.80">
    <property type="entry name" value="Glycosidases"/>
    <property type="match status" value="1"/>
</dbReference>
<proteinExistence type="predicted"/>
<dbReference type="InterPro" id="IPR018087">
    <property type="entry name" value="Glyco_hydro_5_CS"/>
</dbReference>
<dbReference type="NCBIfam" id="TIGR01409">
    <property type="entry name" value="TAT_signal_seq"/>
    <property type="match status" value="1"/>
</dbReference>
<keyword evidence="1" id="KW-0378">Hydrolase</keyword>
<dbReference type="InterPro" id="IPR001547">
    <property type="entry name" value="Glyco_hydro_5"/>
</dbReference>
<dbReference type="InterPro" id="IPR019546">
    <property type="entry name" value="TAT_signal_bac_arc"/>
</dbReference>
<dbReference type="PROSITE" id="PS51318">
    <property type="entry name" value="TAT"/>
    <property type="match status" value="1"/>
</dbReference>
<dbReference type="GO" id="GO:0004553">
    <property type="term" value="F:hydrolase activity, hydrolyzing O-glycosyl compounds"/>
    <property type="evidence" value="ECO:0007669"/>
    <property type="project" value="InterPro"/>
</dbReference>
<dbReference type="EMBL" id="MWPH01000003">
    <property type="protein sequence ID" value="OVE83593.1"/>
    <property type="molecule type" value="Genomic_DNA"/>
</dbReference>
<dbReference type="AlphaFoldDB" id="A0A202E5M6"/>
<reference evidence="5 6" key="1">
    <citation type="submission" date="2017-02" db="EMBL/GenBank/DDBJ databases">
        <title>Natronthermophilus aegyptiacus gen. nov.,sp. nov., an aerobic, extremely halophilic alkalithermophilic archaeon isolated from the athalassohaline Wadi An Natrun, Egypt.</title>
        <authorList>
            <person name="Zhao B."/>
        </authorList>
    </citation>
    <scope>NUCLEOTIDE SEQUENCE [LARGE SCALE GENOMIC DNA]</scope>
    <source>
        <strain evidence="5 6">CGMCC 1.3597</strain>
    </source>
</reference>
<dbReference type="Pfam" id="PF00150">
    <property type="entry name" value="Cellulase"/>
    <property type="match status" value="1"/>
</dbReference>
<gene>
    <name evidence="5" type="ORF">B2G88_14255</name>
</gene>
<sequence>MGRKREHNESGRVEPTEMQSLRPTRRSFVKAAGIGAGGLALGGLPGTVAAAEEPLPRLETEGKWIVTEDGEQVRLRGFATASLDFMDYDFFPKTQTEVLERGTDGEKWHPNVVRLPITEDAVHEQGMDYVIDDLLRPAVDLLAERGMYAMIDLHLIRPYIDTQAQAEGMVEDGWADSLDELGFNPWVETDDLLEEFWSAVAPAFANDTNVLYELYNEPTLPVTWSEYGEYGSGVTSQEDEWLLWRDEAQPWVDTIREHAPETPIIIGSPDWTSRTAYAPEYPFEGENLIYASHIYPDNGVPEEFDDEYGAPAEEVPVVCTEFGWDPDEEFEETVEYGTTSEWGDPFREWVDSYENMGWVAWCFDDSWAPTFFDSPDEGTGEPWELKDDYEQMGWYIREWLEEEADDGNGESITVGEYETTDTTSDGLHNDFTGDGQTSHDDVTAFFENFEADGVQDNPEAFDFAENDDLGFADVVELLRQV</sequence>
<dbReference type="OrthoDB" id="8638at2157"/>
<dbReference type="PANTHER" id="PTHR34142">
    <property type="entry name" value="ENDO-BETA-1,4-GLUCANASE A"/>
    <property type="match status" value="1"/>
</dbReference>
<dbReference type="GO" id="GO:0000272">
    <property type="term" value="P:polysaccharide catabolic process"/>
    <property type="evidence" value="ECO:0007669"/>
    <property type="project" value="InterPro"/>
</dbReference>
<accession>A0A202E5M6</accession>
<keyword evidence="6" id="KW-1185">Reference proteome</keyword>
<keyword evidence="2" id="KW-0326">Glycosidase</keyword>
<dbReference type="PANTHER" id="PTHR34142:SF1">
    <property type="entry name" value="GLYCOSIDE HYDROLASE FAMILY 5 DOMAIN-CONTAINING PROTEIN"/>
    <property type="match status" value="1"/>
</dbReference>
<comment type="caution">
    <text evidence="5">The sequence shown here is derived from an EMBL/GenBank/DDBJ whole genome shotgun (WGS) entry which is preliminary data.</text>
</comment>
<feature type="compositionally biased region" description="Basic and acidic residues" evidence="3">
    <location>
        <begin position="1"/>
        <end position="15"/>
    </location>
</feature>
<dbReference type="RefSeq" id="WP_217895826.1">
    <property type="nucleotide sequence ID" value="NZ_MWPH01000003.1"/>
</dbReference>
<evidence type="ECO:0000256" key="1">
    <source>
        <dbReference type="ARBA" id="ARBA00022801"/>
    </source>
</evidence>
<dbReference type="SUPFAM" id="SSF51445">
    <property type="entry name" value="(Trans)glycosidases"/>
    <property type="match status" value="1"/>
</dbReference>
<evidence type="ECO:0000313" key="5">
    <source>
        <dbReference type="EMBL" id="OVE83593.1"/>
    </source>
</evidence>
<feature type="region of interest" description="Disordered" evidence="3">
    <location>
        <begin position="1"/>
        <end position="24"/>
    </location>
</feature>
<dbReference type="InterPro" id="IPR017853">
    <property type="entry name" value="GH"/>
</dbReference>
<evidence type="ECO:0000259" key="4">
    <source>
        <dbReference type="Pfam" id="PF00150"/>
    </source>
</evidence>
<protein>
    <recommendedName>
        <fullName evidence="4">Glycoside hydrolase family 5 domain-containing protein</fullName>
    </recommendedName>
</protein>
<dbReference type="Proteomes" id="UP000196084">
    <property type="component" value="Unassembled WGS sequence"/>
</dbReference>
<evidence type="ECO:0000256" key="3">
    <source>
        <dbReference type="SAM" id="MobiDB-lite"/>
    </source>
</evidence>
<evidence type="ECO:0000256" key="2">
    <source>
        <dbReference type="ARBA" id="ARBA00023295"/>
    </source>
</evidence>
<dbReference type="PROSITE" id="PS00659">
    <property type="entry name" value="GLYCOSYL_HYDROL_F5"/>
    <property type="match status" value="1"/>
</dbReference>
<dbReference type="InterPro" id="IPR006311">
    <property type="entry name" value="TAT_signal"/>
</dbReference>
<name>A0A202E5M6_9EURY</name>
<organism evidence="5 6">
    <name type="scientific">Natronolimnobius baerhuensis</name>
    <dbReference type="NCBI Taxonomy" id="253108"/>
    <lineage>
        <taxon>Archaea</taxon>
        <taxon>Methanobacteriati</taxon>
        <taxon>Methanobacteriota</taxon>
        <taxon>Stenosarchaea group</taxon>
        <taxon>Halobacteria</taxon>
        <taxon>Halobacteriales</taxon>
        <taxon>Natrialbaceae</taxon>
        <taxon>Natronolimnobius</taxon>
    </lineage>
</organism>
<feature type="domain" description="Glycoside hydrolase family 5" evidence="4">
    <location>
        <begin position="67"/>
        <end position="364"/>
    </location>
</feature>
<evidence type="ECO:0000313" key="6">
    <source>
        <dbReference type="Proteomes" id="UP000196084"/>
    </source>
</evidence>